<dbReference type="EMBL" id="LSRQ01000446">
    <property type="protein sequence ID" value="OAY82692.1"/>
    <property type="molecule type" value="Genomic_DNA"/>
</dbReference>
<dbReference type="Proteomes" id="UP000092600">
    <property type="component" value="Unassembled WGS sequence"/>
</dbReference>
<proteinExistence type="predicted"/>
<accession>A0A199VZR1</accession>
<evidence type="ECO:0000313" key="3">
    <source>
        <dbReference type="Proteomes" id="UP000092600"/>
    </source>
</evidence>
<evidence type="ECO:0000313" key="2">
    <source>
        <dbReference type="EMBL" id="OAY82692.1"/>
    </source>
</evidence>
<gene>
    <name evidence="2" type="ORF">ACMD2_14975</name>
</gene>
<comment type="caution">
    <text evidence="2">The sequence shown here is derived from an EMBL/GenBank/DDBJ whole genome shotgun (WGS) entry which is preliminary data.</text>
</comment>
<sequence length="104" mass="11489">MQERRSWMPEKMKSRTSWGTSSLTTPRRSIAEAATDAAVVTAFLYDSMAFSYEAMEIFRSSMRRSISLVVVRFGADKNGCISAQKVLTAGGAQSGRPDLMEAQK</sequence>
<dbReference type="AlphaFoldDB" id="A0A199VZR1"/>
<feature type="region of interest" description="Disordered" evidence="1">
    <location>
        <begin position="1"/>
        <end position="26"/>
    </location>
</feature>
<feature type="compositionally biased region" description="Polar residues" evidence="1">
    <location>
        <begin position="15"/>
        <end position="26"/>
    </location>
</feature>
<feature type="compositionally biased region" description="Basic and acidic residues" evidence="1">
    <location>
        <begin position="1"/>
        <end position="13"/>
    </location>
</feature>
<protein>
    <submittedName>
        <fullName evidence="2">Uncharacterized protein</fullName>
    </submittedName>
</protein>
<evidence type="ECO:0000256" key="1">
    <source>
        <dbReference type="SAM" id="MobiDB-lite"/>
    </source>
</evidence>
<name>A0A199VZR1_ANACO</name>
<organism evidence="2 3">
    <name type="scientific">Ananas comosus</name>
    <name type="common">Pineapple</name>
    <name type="synonym">Ananas ananas</name>
    <dbReference type="NCBI Taxonomy" id="4615"/>
    <lineage>
        <taxon>Eukaryota</taxon>
        <taxon>Viridiplantae</taxon>
        <taxon>Streptophyta</taxon>
        <taxon>Embryophyta</taxon>
        <taxon>Tracheophyta</taxon>
        <taxon>Spermatophyta</taxon>
        <taxon>Magnoliopsida</taxon>
        <taxon>Liliopsida</taxon>
        <taxon>Poales</taxon>
        <taxon>Bromeliaceae</taxon>
        <taxon>Bromelioideae</taxon>
        <taxon>Ananas</taxon>
    </lineage>
</organism>
<reference evidence="2 3" key="1">
    <citation type="journal article" date="2016" name="DNA Res.">
        <title>The draft genome of MD-2 pineapple using hybrid error correction of long reads.</title>
        <authorList>
            <person name="Redwan R.M."/>
            <person name="Saidin A."/>
            <person name="Kumar S.V."/>
        </authorList>
    </citation>
    <scope>NUCLEOTIDE SEQUENCE [LARGE SCALE GENOMIC DNA]</scope>
    <source>
        <strain evidence="3">cv. MD2</strain>
        <tissue evidence="2">Leaf</tissue>
    </source>
</reference>